<dbReference type="PANTHER" id="PTHR13542">
    <property type="entry name" value="LSM12 HOMOLOG"/>
    <property type="match status" value="1"/>
</dbReference>
<comment type="caution">
    <text evidence="3">The sequence shown here is derived from an EMBL/GenBank/DDBJ whole genome shotgun (WGS) entry which is preliminary data.</text>
</comment>
<organism evidence="3 5">
    <name type="scientific">Furculomyces boomerangus</name>
    <dbReference type="NCBI Taxonomy" id="61424"/>
    <lineage>
        <taxon>Eukaryota</taxon>
        <taxon>Fungi</taxon>
        <taxon>Fungi incertae sedis</taxon>
        <taxon>Zoopagomycota</taxon>
        <taxon>Kickxellomycotina</taxon>
        <taxon>Harpellomycetes</taxon>
        <taxon>Harpellales</taxon>
        <taxon>Harpellaceae</taxon>
        <taxon>Furculomyces</taxon>
    </lineage>
</organism>
<evidence type="ECO:0000259" key="2">
    <source>
        <dbReference type="PROSITE" id="PS52001"/>
    </source>
</evidence>
<gene>
    <name evidence="4" type="ORF">BB559_000019</name>
    <name evidence="3" type="ORF">BB559_000641</name>
</gene>
<feature type="compositionally biased region" description="Polar residues" evidence="1">
    <location>
        <begin position="35"/>
        <end position="57"/>
    </location>
</feature>
<keyword evidence="5" id="KW-1185">Reference proteome</keyword>
<dbReference type="Pfam" id="PF09793">
    <property type="entry name" value="AD"/>
    <property type="match status" value="1"/>
</dbReference>
<feature type="compositionally biased region" description="Polar residues" evidence="1">
    <location>
        <begin position="18"/>
        <end position="28"/>
    </location>
</feature>
<dbReference type="InterPro" id="IPR047574">
    <property type="entry name" value="AD"/>
</dbReference>
<dbReference type="Proteomes" id="UP000245699">
    <property type="component" value="Unassembled WGS sequence"/>
</dbReference>
<dbReference type="InterPro" id="IPR039683">
    <property type="entry name" value="Lsm12-like"/>
</dbReference>
<accession>A0A2T9Z4Q4</accession>
<protein>
    <recommendedName>
        <fullName evidence="2">AD domain-containing protein</fullName>
    </recommendedName>
</protein>
<reference evidence="3 5" key="1">
    <citation type="journal article" date="2018" name="MBio">
        <title>Comparative Genomics Reveals the Core Gene Toolbox for the Fungus-Insect Symbiosis.</title>
        <authorList>
            <person name="Wang Y."/>
            <person name="Stata M."/>
            <person name="Wang W."/>
            <person name="Stajich J.E."/>
            <person name="White M.M."/>
            <person name="Moncalvo J.M."/>
        </authorList>
    </citation>
    <scope>NUCLEOTIDE SEQUENCE [LARGE SCALE GENOMIC DNA]</scope>
    <source>
        <strain evidence="3 5">AUS-77-4</strain>
    </source>
</reference>
<dbReference type="EMBL" id="MBFT01000002">
    <property type="protein sequence ID" value="PVV00215.1"/>
    <property type="molecule type" value="Genomic_DNA"/>
</dbReference>
<dbReference type="SMART" id="SM00995">
    <property type="entry name" value="AD"/>
    <property type="match status" value="1"/>
</dbReference>
<proteinExistence type="predicted"/>
<evidence type="ECO:0000313" key="4">
    <source>
        <dbReference type="EMBL" id="PVV00215.1"/>
    </source>
</evidence>
<feature type="compositionally biased region" description="Basic and acidic residues" evidence="1">
    <location>
        <begin position="58"/>
        <end position="68"/>
    </location>
</feature>
<dbReference type="InterPro" id="IPR019181">
    <property type="entry name" value="LSM12_ABD"/>
</dbReference>
<dbReference type="EMBL" id="MBFT01000032">
    <property type="protein sequence ID" value="PVU99531.1"/>
    <property type="molecule type" value="Genomic_DNA"/>
</dbReference>
<feature type="region of interest" description="Disordered" evidence="1">
    <location>
        <begin position="1"/>
        <end position="131"/>
    </location>
</feature>
<feature type="compositionally biased region" description="Polar residues" evidence="1">
    <location>
        <begin position="101"/>
        <end position="115"/>
    </location>
</feature>
<evidence type="ECO:0000313" key="5">
    <source>
        <dbReference type="Proteomes" id="UP000245699"/>
    </source>
</evidence>
<feature type="compositionally biased region" description="Basic and acidic residues" evidence="1">
    <location>
        <begin position="86"/>
        <end position="100"/>
    </location>
</feature>
<dbReference type="PROSITE" id="PS52001">
    <property type="entry name" value="AD"/>
    <property type="match status" value="1"/>
</dbReference>
<evidence type="ECO:0000313" key="3">
    <source>
        <dbReference type="EMBL" id="PVU99531.1"/>
    </source>
</evidence>
<dbReference type="STRING" id="61424.A0A2T9Z4Q4"/>
<name>A0A2T9Z4Q4_9FUNG</name>
<dbReference type="AlphaFoldDB" id="A0A2T9Z4Q4"/>
<dbReference type="OrthoDB" id="1057137at2759"/>
<sequence length="347" mass="38557">MNYRAAASRHLQKDETRNVGNHQNSFTEPQPPKTSQPSFTKPSSTNPNSYTQNTPNQKIDRRDSRDDSNIWIQVTKDKKKYGNKPENLDQRKKSTDDPKAKNQNINNGRTHSGSGRYNKLENQHRVSSKSTSPTILSHDYLYKTVGNLVEIKLVGNRTILGKVFCYDSNTGFLVIMSNCESDTSISSKNQKTVNIAPEPILNKAKTNAVNSIHIQSIKIISNKVDDSSSNFINSLSKLSLPTPKALPIEKLKLAHNKALENAKAQSLRIGVGVTKEAQNIFDALSKTLPCRWVGDKIAVLDEVIIEPPYGILNCRSAASAAATLDRIKKVLHGEKQRLASLEDINKI</sequence>
<evidence type="ECO:0000256" key="1">
    <source>
        <dbReference type="SAM" id="MobiDB-lite"/>
    </source>
</evidence>
<feature type="domain" description="AD" evidence="2">
    <location>
        <begin position="244"/>
        <end position="339"/>
    </location>
</feature>